<feature type="domain" description="Glycosyl-hydrolase 97 catalytic" evidence="7">
    <location>
        <begin position="317"/>
        <end position="470"/>
    </location>
</feature>
<dbReference type="Pfam" id="PF14508">
    <property type="entry name" value="GH97_N"/>
    <property type="match status" value="1"/>
</dbReference>
<keyword evidence="5" id="KW-0326">Glycosidase</keyword>
<dbReference type="PANTHER" id="PTHR35803:SF2">
    <property type="entry name" value="RETAINING ALPHA-GALACTOSIDASE"/>
    <property type="match status" value="1"/>
</dbReference>
<evidence type="ECO:0000256" key="5">
    <source>
        <dbReference type="ARBA" id="ARBA00023295"/>
    </source>
</evidence>
<dbReference type="SUPFAM" id="SSF51445">
    <property type="entry name" value="(Trans)glycosidases"/>
    <property type="match status" value="1"/>
</dbReference>
<dbReference type="Pfam" id="PF14509">
    <property type="entry name" value="GH97_C"/>
    <property type="match status" value="1"/>
</dbReference>
<evidence type="ECO:0000256" key="3">
    <source>
        <dbReference type="ARBA" id="ARBA00022801"/>
    </source>
</evidence>
<keyword evidence="3 10" id="KW-0378">Hydrolase</keyword>
<keyword evidence="4" id="KW-0106">Calcium</keyword>
<dbReference type="RefSeq" id="WP_237868714.1">
    <property type="nucleotide sequence ID" value="NZ_JAKLTR010000002.1"/>
</dbReference>
<evidence type="ECO:0000256" key="2">
    <source>
        <dbReference type="ARBA" id="ARBA00011245"/>
    </source>
</evidence>
<evidence type="ECO:0000256" key="1">
    <source>
        <dbReference type="ARBA" id="ARBA00001913"/>
    </source>
</evidence>
<organism evidence="10 11">
    <name type="scientific">Terrimonas ginsenosidimutans</name>
    <dbReference type="NCBI Taxonomy" id="2908004"/>
    <lineage>
        <taxon>Bacteria</taxon>
        <taxon>Pseudomonadati</taxon>
        <taxon>Bacteroidota</taxon>
        <taxon>Chitinophagia</taxon>
        <taxon>Chitinophagales</taxon>
        <taxon>Chitinophagaceae</taxon>
        <taxon>Terrimonas</taxon>
    </lineage>
</organism>
<proteinExistence type="predicted"/>
<dbReference type="InterPro" id="IPR014718">
    <property type="entry name" value="GH-type_carb-bd"/>
</dbReference>
<dbReference type="InterPro" id="IPR013780">
    <property type="entry name" value="Glyco_hydro_b"/>
</dbReference>
<comment type="caution">
    <text evidence="10">The sequence shown here is derived from an EMBL/GenBank/DDBJ whole genome shotgun (WGS) entry which is preliminary data.</text>
</comment>
<dbReference type="PANTHER" id="PTHR35803">
    <property type="entry name" value="GLUCAN 1,4-ALPHA-GLUCOSIDASE SUSB-RELATED"/>
    <property type="match status" value="1"/>
</dbReference>
<feature type="signal peptide" evidence="6">
    <location>
        <begin position="1"/>
        <end position="31"/>
    </location>
</feature>
<protein>
    <submittedName>
        <fullName evidence="10">Glycoside hydrolase family 97 protein</fullName>
    </submittedName>
</protein>
<keyword evidence="11" id="KW-1185">Reference proteome</keyword>
<dbReference type="GO" id="GO:0016787">
    <property type="term" value="F:hydrolase activity"/>
    <property type="evidence" value="ECO:0007669"/>
    <property type="project" value="UniProtKB-KW"/>
</dbReference>
<evidence type="ECO:0000256" key="4">
    <source>
        <dbReference type="ARBA" id="ARBA00022837"/>
    </source>
</evidence>
<accession>A0ABS9KME2</accession>
<evidence type="ECO:0000313" key="10">
    <source>
        <dbReference type="EMBL" id="MCG2613486.1"/>
    </source>
</evidence>
<dbReference type="Gene3D" id="3.20.20.70">
    <property type="entry name" value="Aldolase class I"/>
    <property type="match status" value="1"/>
</dbReference>
<dbReference type="Proteomes" id="UP001165367">
    <property type="component" value="Unassembled WGS sequence"/>
</dbReference>
<dbReference type="InterPro" id="IPR019563">
    <property type="entry name" value="GH97_catalytic"/>
</dbReference>
<dbReference type="Gene3D" id="2.70.98.10">
    <property type="match status" value="1"/>
</dbReference>
<dbReference type="InterPro" id="IPR029483">
    <property type="entry name" value="GH97_C"/>
</dbReference>
<feature type="domain" description="Glycosyl-hydrolase 97 N-terminal" evidence="8">
    <location>
        <begin position="38"/>
        <end position="297"/>
    </location>
</feature>
<dbReference type="EMBL" id="JAKLTR010000002">
    <property type="protein sequence ID" value="MCG2613486.1"/>
    <property type="molecule type" value="Genomic_DNA"/>
</dbReference>
<name>A0ABS9KME2_9BACT</name>
<evidence type="ECO:0000256" key="6">
    <source>
        <dbReference type="SAM" id="SignalP"/>
    </source>
</evidence>
<comment type="subunit">
    <text evidence="2">Monomer.</text>
</comment>
<evidence type="ECO:0000259" key="9">
    <source>
        <dbReference type="Pfam" id="PF14509"/>
    </source>
</evidence>
<dbReference type="Gene3D" id="2.60.40.1180">
    <property type="entry name" value="Golgi alpha-mannosidase II"/>
    <property type="match status" value="1"/>
</dbReference>
<keyword evidence="6" id="KW-0732">Signal</keyword>
<feature type="chain" id="PRO_5047370829" evidence="6">
    <location>
        <begin position="32"/>
        <end position="669"/>
    </location>
</feature>
<reference evidence="10" key="1">
    <citation type="submission" date="2022-01" db="EMBL/GenBank/DDBJ databases">
        <authorList>
            <person name="Jo J.-H."/>
            <person name="Im W.-T."/>
        </authorList>
    </citation>
    <scope>NUCLEOTIDE SEQUENCE</scope>
    <source>
        <strain evidence="10">NA20</strain>
    </source>
</reference>
<comment type="cofactor">
    <cofactor evidence="1">
        <name>Ca(2+)</name>
        <dbReference type="ChEBI" id="CHEBI:29108"/>
    </cofactor>
</comment>
<feature type="domain" description="Glycosyl-hydrolase 97 C-terminal oligomerisation" evidence="9">
    <location>
        <begin position="568"/>
        <end position="664"/>
    </location>
</feature>
<evidence type="ECO:0000259" key="8">
    <source>
        <dbReference type="Pfam" id="PF14508"/>
    </source>
</evidence>
<gene>
    <name evidence="10" type="ORF">LZZ85_04305</name>
</gene>
<sequence>MQMPFLSFHKKPFVAILFFVSLVLISATAHAYAGKWELTSPDGKILVSIESAEELKWSVRFNNDVILIPSAIGMQFSNGINAGNSPSVKSVKRASVNKMIEAVVPVKSKLIPDLYNEVRVNFKEGYSVVFRAYNDGVAYRFETSFRDEKLQVKNEKADLNFAEDQRVFWPIETDKEFQSHYESLYKDSVLSAFNEQQHGALPFLVKTKAGTNLLVSESDLYDYPNLFLKGTGGPALRSTFPKVILDKVPFRDRGYRITKLADYIAETKGTRVYPWRSIAICPQAKDLLENNLTFKLASENTLPDTKWIKPGKVAWDWWNANNIYGVDFKAGLNTETYKYYVDFASAYGLEYVILDEGWSITTTNVLQARKEIDLPALIRYATSKNVGIILWTLWNPLDDNMDAILDQFAKWGVKGIKVDFMARADQYMVNYYERVAVAAAKRKLLVDLHGAYKPVGLNRKYPNVLSYEGVRGLENDKWSEDITPKHDVTLPFIRMAAGPMDYTPGAMINAGRSNFRIVFTEPMSQGTRAHQAAMYVVYESPLQMLADNPSNYLKEPVFTKYISKMPTTWDTTIAIQGEPGEFVAVARRKETQWFVGAMTNWSPRKLTLDLSFLPPGQKYSMEVLEDGPNAMQHAADYKISHRIVSAGEKVEISMSSGGGWSATLSPSDK</sequence>
<dbReference type="InterPro" id="IPR017853">
    <property type="entry name" value="GH"/>
</dbReference>
<dbReference type="InterPro" id="IPR029486">
    <property type="entry name" value="GH97_N"/>
</dbReference>
<evidence type="ECO:0000259" key="7">
    <source>
        <dbReference type="Pfam" id="PF10566"/>
    </source>
</evidence>
<dbReference type="Pfam" id="PF10566">
    <property type="entry name" value="Glyco_hydro_97"/>
    <property type="match status" value="1"/>
</dbReference>
<evidence type="ECO:0000313" key="11">
    <source>
        <dbReference type="Proteomes" id="UP001165367"/>
    </source>
</evidence>
<dbReference type="InterPro" id="IPR052720">
    <property type="entry name" value="Glycosyl_hydrolase_97"/>
</dbReference>
<dbReference type="InterPro" id="IPR013785">
    <property type="entry name" value="Aldolase_TIM"/>
</dbReference>